<feature type="transmembrane region" description="Helical" evidence="8">
    <location>
        <begin position="99"/>
        <end position="121"/>
    </location>
</feature>
<name>A0A9D1IJN3_9BURK</name>
<reference evidence="12" key="2">
    <citation type="journal article" date="2021" name="PeerJ">
        <title>Extensive microbial diversity within the chicken gut microbiome revealed by metagenomics and culture.</title>
        <authorList>
            <person name="Gilroy R."/>
            <person name="Ravi A."/>
            <person name="Getino M."/>
            <person name="Pursley I."/>
            <person name="Horton D.L."/>
            <person name="Alikhan N.F."/>
            <person name="Baker D."/>
            <person name="Gharbi K."/>
            <person name="Hall N."/>
            <person name="Watson M."/>
            <person name="Adriaenssens E.M."/>
            <person name="Foster-Nyarko E."/>
            <person name="Jarju S."/>
            <person name="Secka A."/>
            <person name="Antonio M."/>
            <person name="Oren A."/>
            <person name="Chaudhuri R.R."/>
            <person name="La Ragione R."/>
            <person name="Hildebrand F."/>
            <person name="Pallen M.J."/>
        </authorList>
    </citation>
    <scope>NUCLEOTIDE SEQUENCE</scope>
    <source>
        <strain evidence="12">7463</strain>
    </source>
</reference>
<evidence type="ECO:0000256" key="2">
    <source>
        <dbReference type="ARBA" id="ARBA00022475"/>
    </source>
</evidence>
<feature type="transmembrane region" description="Helical" evidence="8">
    <location>
        <begin position="285"/>
        <end position="304"/>
    </location>
</feature>
<evidence type="ECO:0000313" key="13">
    <source>
        <dbReference type="Proteomes" id="UP000824083"/>
    </source>
</evidence>
<evidence type="ECO:0000256" key="1">
    <source>
        <dbReference type="ARBA" id="ARBA00004429"/>
    </source>
</evidence>
<dbReference type="InterPro" id="IPR017850">
    <property type="entry name" value="Alkaline_phosphatase_core_sf"/>
</dbReference>
<feature type="transmembrane region" description="Helical" evidence="8">
    <location>
        <begin position="47"/>
        <end position="64"/>
    </location>
</feature>
<dbReference type="InterPro" id="IPR000326">
    <property type="entry name" value="PAP2/HPO"/>
</dbReference>
<keyword evidence="6 8" id="KW-1133">Transmembrane helix</keyword>
<keyword evidence="12" id="KW-0378">Hydrolase</keyword>
<feature type="domain" description="Phosphoethanolamine transferase N-terminal" evidence="11">
    <location>
        <begin position="194"/>
        <end position="333"/>
    </location>
</feature>
<dbReference type="CDD" id="cd16017">
    <property type="entry name" value="LptA"/>
    <property type="match status" value="1"/>
</dbReference>
<accession>A0A9D1IJN3</accession>
<gene>
    <name evidence="12" type="ORF">IAC56_06510</name>
</gene>
<dbReference type="PANTHER" id="PTHR30443">
    <property type="entry name" value="INNER MEMBRANE PROTEIN"/>
    <property type="match status" value="1"/>
</dbReference>
<dbReference type="Pfam" id="PF00884">
    <property type="entry name" value="Sulfatase"/>
    <property type="match status" value="1"/>
</dbReference>
<dbReference type="InterPro" id="IPR036938">
    <property type="entry name" value="PAP2/HPO_sf"/>
</dbReference>
<dbReference type="Gene3D" id="3.40.720.10">
    <property type="entry name" value="Alkaline Phosphatase, subunit A"/>
    <property type="match status" value="1"/>
</dbReference>
<dbReference type="CDD" id="cd03396">
    <property type="entry name" value="PAP2_like_6"/>
    <property type="match status" value="1"/>
</dbReference>
<keyword evidence="3" id="KW-0997">Cell inner membrane</keyword>
<sequence>MLVCIAVVGWLKATTGVSCPWYVQDFGGQYAITEPSWSWVFRRGHCWPAGHAGTGFCLFALYFAFRDIKPALARKLLFAVIAFGAVCSITRIAQGAHFLSHTLATALIDWLICAVIYIAVFDREKIAERLKTLPRKVAFNHFMFRTAFFWTLCFNTPFMSSIVKTAGTGTGDILSTAFLLLAVFTGVFFLSMSLIALLGLLPRILFKICMMLLTLLGVASLIAWLYYGIAMTPDMIRNFLATDVHEASAYWSWRLPITFIFFSLPGLAFIGLLRTSRRKESHLKRIGICAVTLLCGVFALFTQLQPFSALMRGDKSIRYLIAPVNIVYSTGSTLFKDDSPGSVKKRLVDANPHTLNRPSNASLIIVVIGETARSANWQLAGYDKATNPLLSKLNIVNIPKVTACGTSTDVSLPCMLSRVGRRQYDRERILSEEALPSLLKRAGWNVTWIENQSGCKGTCEGVTVIEPQPDSRYCEGEMCMDGIFVRSVSDSLQKIKNGEQAVLFLHMMGSHGPAYYKRSTADEKVFGPECEDPTFKSCTNKSIQAAYDSSIRYTDRVLADLIVTLKARKDLNTALIYVSDHGESLGEKGLYLHGAPYYIAPDEQKKVPMLMWFSENFKKNFALNSKVLEENAKQTVTHDHLYHTILGLLNVQSSTYEKKWDLSAG</sequence>
<dbReference type="Pfam" id="PF01569">
    <property type="entry name" value="PAP2"/>
    <property type="match status" value="1"/>
</dbReference>
<keyword evidence="4" id="KW-0808">Transferase</keyword>
<evidence type="ECO:0000259" key="11">
    <source>
        <dbReference type="Pfam" id="PF08019"/>
    </source>
</evidence>
<keyword evidence="2" id="KW-1003">Cell membrane</keyword>
<feature type="transmembrane region" description="Helical" evidence="8">
    <location>
        <begin position="142"/>
        <end position="163"/>
    </location>
</feature>
<protein>
    <submittedName>
        <fullName evidence="12">Sulfatase-like hydrolase/transferase</fullName>
    </submittedName>
</protein>
<dbReference type="EMBL" id="DVMY01000102">
    <property type="protein sequence ID" value="HIU37906.1"/>
    <property type="molecule type" value="Genomic_DNA"/>
</dbReference>
<dbReference type="AlphaFoldDB" id="A0A9D1IJN3"/>
<evidence type="ECO:0000256" key="4">
    <source>
        <dbReference type="ARBA" id="ARBA00022679"/>
    </source>
</evidence>
<dbReference type="Pfam" id="PF08019">
    <property type="entry name" value="EptA_B_N"/>
    <property type="match status" value="1"/>
</dbReference>
<comment type="caution">
    <text evidence="12">The sequence shown here is derived from an EMBL/GenBank/DDBJ whole genome shotgun (WGS) entry which is preliminary data.</text>
</comment>
<feature type="transmembrane region" description="Helical" evidence="8">
    <location>
        <begin position="175"/>
        <end position="201"/>
    </location>
</feature>
<feature type="domain" description="Phosphatidic acid phosphatase type 2/haloperoxidase" evidence="10">
    <location>
        <begin position="1"/>
        <end position="123"/>
    </location>
</feature>
<comment type="subcellular location">
    <subcellularLocation>
        <location evidence="1">Cell inner membrane</location>
        <topology evidence="1">Multi-pass membrane protein</topology>
    </subcellularLocation>
</comment>
<feature type="domain" description="Sulfatase N-terminal" evidence="9">
    <location>
        <begin position="363"/>
        <end position="651"/>
    </location>
</feature>
<dbReference type="InterPro" id="IPR040423">
    <property type="entry name" value="PEA_transferase"/>
</dbReference>
<evidence type="ECO:0000256" key="7">
    <source>
        <dbReference type="ARBA" id="ARBA00023136"/>
    </source>
</evidence>
<feature type="transmembrane region" description="Helical" evidence="8">
    <location>
        <begin position="76"/>
        <end position="93"/>
    </location>
</feature>
<evidence type="ECO:0000256" key="8">
    <source>
        <dbReference type="SAM" id="Phobius"/>
    </source>
</evidence>
<dbReference type="InterPro" id="IPR058130">
    <property type="entry name" value="PEA_transf_C"/>
</dbReference>
<keyword evidence="7 8" id="KW-0472">Membrane</keyword>
<dbReference type="InterPro" id="IPR012549">
    <property type="entry name" value="EptA-like_N"/>
</dbReference>
<dbReference type="SUPFAM" id="SSF53649">
    <property type="entry name" value="Alkaline phosphatase-like"/>
    <property type="match status" value="1"/>
</dbReference>
<feature type="transmembrane region" description="Helical" evidence="8">
    <location>
        <begin position="250"/>
        <end position="273"/>
    </location>
</feature>
<organism evidence="12 13">
    <name type="scientific">Candidatus Aphodousia faecigallinarum</name>
    <dbReference type="NCBI Taxonomy" id="2840677"/>
    <lineage>
        <taxon>Bacteria</taxon>
        <taxon>Pseudomonadati</taxon>
        <taxon>Pseudomonadota</taxon>
        <taxon>Betaproteobacteria</taxon>
        <taxon>Burkholderiales</taxon>
        <taxon>Sutterellaceae</taxon>
        <taxon>Sutterellaceae incertae sedis</taxon>
        <taxon>Candidatus Aphodousia</taxon>
    </lineage>
</organism>
<evidence type="ECO:0000256" key="5">
    <source>
        <dbReference type="ARBA" id="ARBA00022692"/>
    </source>
</evidence>
<reference evidence="12" key="1">
    <citation type="submission" date="2020-10" db="EMBL/GenBank/DDBJ databases">
        <authorList>
            <person name="Gilroy R."/>
        </authorList>
    </citation>
    <scope>NUCLEOTIDE SEQUENCE</scope>
    <source>
        <strain evidence="12">7463</strain>
    </source>
</reference>
<feature type="transmembrane region" description="Helical" evidence="8">
    <location>
        <begin position="208"/>
        <end position="230"/>
    </location>
</feature>
<dbReference type="GO" id="GO:0016776">
    <property type="term" value="F:phosphotransferase activity, phosphate group as acceptor"/>
    <property type="evidence" value="ECO:0007669"/>
    <property type="project" value="TreeGrafter"/>
</dbReference>
<dbReference type="GO" id="GO:0016787">
    <property type="term" value="F:hydrolase activity"/>
    <property type="evidence" value="ECO:0007669"/>
    <property type="project" value="UniProtKB-KW"/>
</dbReference>
<dbReference type="GO" id="GO:0009244">
    <property type="term" value="P:lipopolysaccharide core region biosynthetic process"/>
    <property type="evidence" value="ECO:0007669"/>
    <property type="project" value="TreeGrafter"/>
</dbReference>
<dbReference type="SUPFAM" id="SSF48317">
    <property type="entry name" value="Acid phosphatase/Vanadium-dependent haloperoxidase"/>
    <property type="match status" value="1"/>
</dbReference>
<evidence type="ECO:0000259" key="10">
    <source>
        <dbReference type="Pfam" id="PF01569"/>
    </source>
</evidence>
<evidence type="ECO:0000259" key="9">
    <source>
        <dbReference type="Pfam" id="PF00884"/>
    </source>
</evidence>
<proteinExistence type="predicted"/>
<dbReference type="Gene3D" id="1.20.144.10">
    <property type="entry name" value="Phosphatidic acid phosphatase type 2/haloperoxidase"/>
    <property type="match status" value="1"/>
</dbReference>
<keyword evidence="5 8" id="KW-0812">Transmembrane</keyword>
<evidence type="ECO:0000256" key="6">
    <source>
        <dbReference type="ARBA" id="ARBA00022989"/>
    </source>
</evidence>
<evidence type="ECO:0000256" key="3">
    <source>
        <dbReference type="ARBA" id="ARBA00022519"/>
    </source>
</evidence>
<dbReference type="GO" id="GO:0005886">
    <property type="term" value="C:plasma membrane"/>
    <property type="evidence" value="ECO:0007669"/>
    <property type="project" value="UniProtKB-SubCell"/>
</dbReference>
<dbReference type="InterPro" id="IPR000917">
    <property type="entry name" value="Sulfatase_N"/>
</dbReference>
<dbReference type="PANTHER" id="PTHR30443:SF0">
    <property type="entry name" value="PHOSPHOETHANOLAMINE TRANSFERASE EPTA"/>
    <property type="match status" value="1"/>
</dbReference>
<dbReference type="Proteomes" id="UP000824083">
    <property type="component" value="Unassembled WGS sequence"/>
</dbReference>
<evidence type="ECO:0000313" key="12">
    <source>
        <dbReference type="EMBL" id="HIU37906.1"/>
    </source>
</evidence>